<feature type="region of interest" description="Disordered" evidence="2">
    <location>
        <begin position="41"/>
        <end position="75"/>
    </location>
</feature>
<evidence type="ECO:0000313" key="3">
    <source>
        <dbReference type="EMBL" id="GFE15246.1"/>
    </source>
</evidence>
<name>A0A640SYV7_9ACTN</name>
<keyword evidence="3" id="KW-0808">Transferase</keyword>
<dbReference type="GO" id="GO:0016301">
    <property type="term" value="F:kinase activity"/>
    <property type="evidence" value="ECO:0007669"/>
    <property type="project" value="UniProtKB-KW"/>
</dbReference>
<dbReference type="Pfam" id="PF13517">
    <property type="entry name" value="FG-GAP_3"/>
    <property type="match status" value="1"/>
</dbReference>
<keyword evidence="1" id="KW-0732">Signal</keyword>
<comment type="caution">
    <text evidence="3">The sequence shown here is derived from an EMBL/GenBank/DDBJ whole genome shotgun (WGS) entry which is preliminary data.</text>
</comment>
<proteinExistence type="predicted"/>
<dbReference type="SUPFAM" id="SSF69318">
    <property type="entry name" value="Integrin alpha N-terminal domain"/>
    <property type="match status" value="1"/>
</dbReference>
<keyword evidence="3" id="KW-0418">Kinase</keyword>
<keyword evidence="4" id="KW-1185">Reference proteome</keyword>
<sequence length="453" mass="45903">MDDDNRVAGGMGDGMGRRIAATAGLGLALLLSSCGLLSPSGDARPAAPHRASTLPRARPVPAGHGSRTAQDFNGDGHPDLVLDSLLARAGGHDDDPGIGIVYGSARGLAPATRELLTPARHAAPTAGTVPASFDAETACDLDRDGFSDLIVTTDPPYDGVGRPPVPVQLLFGSPHGLGAARAVKLRIPDRARFGNEWPDQPVCGDFDGDGAPDLAVTASGPRISYLRGPFTRSGAPKAAGAPVDIPGTALAPTAPLSSSDLDGNGADDLLVRAADPGRRARGRLALGGPRGPVHAGQGAYPPGYATVFGRFTRGARAVTSVTADTDGLLSVGGRPGRIRAGTGGIPTLAAGDVDHDGNLDLVVAGSRPALLSGTAKGLSTTARRLPVPRLPGSGRPHSTVLALADFDGDHRADLVLLTRRDGTHDKVTVLPGGPSGLAARPAFSFTTADFRAP</sequence>
<dbReference type="AlphaFoldDB" id="A0A640SYV7"/>
<dbReference type="Gene3D" id="2.130.10.130">
    <property type="entry name" value="Integrin alpha, N-terminal"/>
    <property type="match status" value="2"/>
</dbReference>
<evidence type="ECO:0000256" key="1">
    <source>
        <dbReference type="ARBA" id="ARBA00022729"/>
    </source>
</evidence>
<gene>
    <name evidence="3" type="ORF">Sgleb_32930</name>
</gene>
<dbReference type="EMBL" id="BLIO01000001">
    <property type="protein sequence ID" value="GFE15246.1"/>
    <property type="molecule type" value="Genomic_DNA"/>
</dbReference>
<protein>
    <submittedName>
        <fullName evidence="3">Histidine kinase</fullName>
    </submittedName>
</protein>
<dbReference type="PANTHER" id="PTHR46580:SF2">
    <property type="entry name" value="MAM DOMAIN-CONTAINING PROTEIN"/>
    <property type="match status" value="1"/>
</dbReference>
<organism evidence="3 4">
    <name type="scientific">Streptomyces glebosus</name>
    <dbReference type="NCBI Taxonomy" id="249580"/>
    <lineage>
        <taxon>Bacteria</taxon>
        <taxon>Bacillati</taxon>
        <taxon>Actinomycetota</taxon>
        <taxon>Actinomycetes</taxon>
        <taxon>Kitasatosporales</taxon>
        <taxon>Streptomycetaceae</taxon>
        <taxon>Streptomyces</taxon>
    </lineage>
</organism>
<evidence type="ECO:0000313" key="4">
    <source>
        <dbReference type="Proteomes" id="UP000430079"/>
    </source>
</evidence>
<dbReference type="PROSITE" id="PS51257">
    <property type="entry name" value="PROKAR_LIPOPROTEIN"/>
    <property type="match status" value="1"/>
</dbReference>
<dbReference type="InterPro" id="IPR013517">
    <property type="entry name" value="FG-GAP"/>
</dbReference>
<accession>A0A640SYV7</accession>
<dbReference type="PANTHER" id="PTHR46580">
    <property type="entry name" value="SENSOR KINASE-RELATED"/>
    <property type="match status" value="1"/>
</dbReference>
<dbReference type="InterPro" id="IPR028994">
    <property type="entry name" value="Integrin_alpha_N"/>
</dbReference>
<reference evidence="3 4" key="1">
    <citation type="submission" date="2019-12" db="EMBL/GenBank/DDBJ databases">
        <title>Whole genome shotgun sequence of Streptomyces hygroscopicus subsp. glebosus NBRC 13786.</title>
        <authorList>
            <person name="Ichikawa N."/>
            <person name="Kimura A."/>
            <person name="Kitahashi Y."/>
            <person name="Komaki H."/>
            <person name="Tamura T."/>
        </authorList>
    </citation>
    <scope>NUCLEOTIDE SEQUENCE [LARGE SCALE GENOMIC DNA]</scope>
    <source>
        <strain evidence="3 4">NBRC 13786</strain>
    </source>
</reference>
<dbReference type="Proteomes" id="UP000430079">
    <property type="component" value="Unassembled WGS sequence"/>
</dbReference>
<evidence type="ECO:0000256" key="2">
    <source>
        <dbReference type="SAM" id="MobiDB-lite"/>
    </source>
</evidence>